<feature type="transmembrane region" description="Helical" evidence="1">
    <location>
        <begin position="53"/>
        <end position="71"/>
    </location>
</feature>
<gene>
    <name evidence="2" type="primary">166</name>
    <name evidence="2" type="ORF">AH04_166</name>
</gene>
<name>A0AAE7X1W4_9CAUD</name>
<dbReference type="Proteomes" id="UP000827517">
    <property type="component" value="Segment"/>
</dbReference>
<dbReference type="EMBL" id="MZ501267">
    <property type="protein sequence ID" value="QZA70641.1"/>
    <property type="molecule type" value="Genomic_DNA"/>
</dbReference>
<evidence type="ECO:0000256" key="1">
    <source>
        <dbReference type="SAM" id="Phobius"/>
    </source>
</evidence>
<dbReference type="RefSeq" id="YP_010667920.1">
    <property type="nucleotide sequence ID" value="NC_070952.1"/>
</dbReference>
<dbReference type="KEGG" id="vg:77944046"/>
<proteinExistence type="predicted"/>
<keyword evidence="1" id="KW-0472">Membrane</keyword>
<reference evidence="2" key="1">
    <citation type="submission" date="2021-07" db="EMBL/GenBank/DDBJ databases">
        <authorList>
            <person name="Roth S.J."/>
            <person name="Krukonis G.P."/>
            <person name="Delesalle V.A."/>
        </authorList>
    </citation>
    <scope>NUCLEOTIDE SEQUENCE</scope>
</reference>
<organism evidence="2 3">
    <name type="scientific">Erwinia phage AH04</name>
    <dbReference type="NCBI Taxonomy" id="2869569"/>
    <lineage>
        <taxon>Viruses</taxon>
        <taxon>Duplodnaviria</taxon>
        <taxon>Heunggongvirae</taxon>
        <taxon>Uroviricota</taxon>
        <taxon>Caudoviricetes</taxon>
        <taxon>Chimalliviridae</taxon>
        <taxon>Meadowvirus</taxon>
        <taxon>Meadowvirus AH04</taxon>
    </lineage>
</organism>
<accession>A0AAE7X1W4</accession>
<sequence length="78" mass="8922">MIPEQLNSIFYLISAVGVYLLMEIINVGYHVIKAIQIKDDKKALDSHLSSYRIRAILSFVTFVIIMLATLYKLGMPLY</sequence>
<evidence type="ECO:0000313" key="2">
    <source>
        <dbReference type="EMBL" id="QZA70641.1"/>
    </source>
</evidence>
<protein>
    <submittedName>
        <fullName evidence="2">Uncharacterized protein</fullName>
    </submittedName>
</protein>
<evidence type="ECO:0000313" key="3">
    <source>
        <dbReference type="Proteomes" id="UP000827517"/>
    </source>
</evidence>
<keyword evidence="1" id="KW-0812">Transmembrane</keyword>
<keyword evidence="1" id="KW-1133">Transmembrane helix</keyword>
<keyword evidence="3" id="KW-1185">Reference proteome</keyword>
<dbReference type="GeneID" id="77944046"/>
<feature type="transmembrane region" description="Helical" evidence="1">
    <location>
        <begin position="12"/>
        <end position="32"/>
    </location>
</feature>